<dbReference type="NCBIfam" id="NF004679">
    <property type="entry name" value="PRK06019.1-5"/>
    <property type="match status" value="1"/>
</dbReference>
<reference evidence="6 7" key="1">
    <citation type="submission" date="2021-06" db="EMBL/GenBank/DDBJ databases">
        <authorList>
            <person name="Sun Q."/>
            <person name="Li D."/>
        </authorList>
    </citation>
    <scope>NUCLEOTIDE SEQUENCE [LARGE SCALE GENOMIC DNA]</scope>
    <source>
        <strain evidence="6 7">MSJ-5</strain>
    </source>
</reference>
<comment type="caution">
    <text evidence="3">Lacks conserved residue(s) required for the propagation of feature annotation.</text>
</comment>
<protein>
    <recommendedName>
        <fullName evidence="3 4">N5-carboxyaminoimidazole ribonucleotide synthase</fullName>
        <shortName evidence="3 4">N5-CAIR synthase</shortName>
        <ecNumber evidence="3 4">6.3.4.18</ecNumber>
    </recommendedName>
    <alternativeName>
        <fullName evidence="3 4">5-(carboxyamino)imidazole ribonucleotide synthetase</fullName>
    </alternativeName>
</protein>
<feature type="domain" description="ATP-grasp" evidence="5">
    <location>
        <begin position="117"/>
        <end position="305"/>
    </location>
</feature>
<dbReference type="InterPro" id="IPR040686">
    <property type="entry name" value="PurK_C"/>
</dbReference>
<keyword evidence="3 4" id="KW-0436">Ligase</keyword>
<organism evidence="6 7">
    <name type="scientific">Alkaliphilus flagellatus</name>
    <dbReference type="NCBI Taxonomy" id="2841507"/>
    <lineage>
        <taxon>Bacteria</taxon>
        <taxon>Bacillati</taxon>
        <taxon>Bacillota</taxon>
        <taxon>Clostridia</taxon>
        <taxon>Peptostreptococcales</taxon>
        <taxon>Natronincolaceae</taxon>
        <taxon>Alkaliphilus</taxon>
    </lineage>
</organism>
<dbReference type="Pfam" id="PF02222">
    <property type="entry name" value="ATP-grasp"/>
    <property type="match status" value="1"/>
</dbReference>
<dbReference type="InterPro" id="IPR011761">
    <property type="entry name" value="ATP-grasp"/>
</dbReference>
<dbReference type="GO" id="GO:0034028">
    <property type="term" value="F:5-(carboxyamino)imidazole ribonucleotide synthase activity"/>
    <property type="evidence" value="ECO:0007669"/>
    <property type="project" value="UniProtKB-EC"/>
</dbReference>
<dbReference type="HAMAP" id="MF_01928">
    <property type="entry name" value="PurK"/>
    <property type="match status" value="1"/>
</dbReference>
<evidence type="ECO:0000256" key="4">
    <source>
        <dbReference type="RuleBase" id="RU361200"/>
    </source>
</evidence>
<dbReference type="EMBL" id="JAHLQK010000007">
    <property type="protein sequence ID" value="MBU5678004.1"/>
    <property type="molecule type" value="Genomic_DNA"/>
</dbReference>
<comment type="subunit">
    <text evidence="3 4">Homodimer.</text>
</comment>
<dbReference type="InterPro" id="IPR003135">
    <property type="entry name" value="ATP-grasp_carboxylate-amine"/>
</dbReference>
<comment type="function">
    <text evidence="4">Catalyzes the ATP-dependent conversion of 5-aminoimidazole ribonucleotide (AIR) and HCO(3)- to N5-carboxyaminoimidazole ribonucleotide (N5-CAIR).</text>
</comment>
<comment type="function">
    <text evidence="3">Catalyzes the ATP-dependent conversion of 5-aminoimidazole ribonucleotide (AIR) and HCO(3)(-) to N5-carboxyaminoimidazole ribonucleotide (N5-CAIR).</text>
</comment>
<gene>
    <name evidence="3 4" type="primary">purK</name>
    <name evidence="6" type="ORF">KQI88_16415</name>
</gene>
<dbReference type="NCBIfam" id="TIGR01161">
    <property type="entry name" value="purK"/>
    <property type="match status" value="1"/>
</dbReference>
<dbReference type="Pfam" id="PF17769">
    <property type="entry name" value="PurK_C"/>
    <property type="match status" value="1"/>
</dbReference>
<feature type="binding site" evidence="3">
    <location>
        <position position="153"/>
    </location>
    <ligand>
        <name>ATP</name>
        <dbReference type="ChEBI" id="CHEBI:30616"/>
    </ligand>
</feature>
<dbReference type="Proteomes" id="UP000779508">
    <property type="component" value="Unassembled WGS sequence"/>
</dbReference>
<keyword evidence="1 3" id="KW-0547">Nucleotide-binding</keyword>
<feature type="binding site" evidence="3">
    <location>
        <position position="198"/>
    </location>
    <ligand>
        <name>ATP</name>
        <dbReference type="ChEBI" id="CHEBI:30616"/>
    </ligand>
</feature>
<feature type="binding site" evidence="3">
    <location>
        <begin position="190"/>
        <end position="193"/>
    </location>
    <ligand>
        <name>ATP</name>
        <dbReference type="ChEBI" id="CHEBI:30616"/>
    </ligand>
</feature>
<dbReference type="InterPro" id="IPR054350">
    <property type="entry name" value="PurT/PurK_preATP-grasp"/>
</dbReference>
<accession>A0ABS6G7C0</accession>
<dbReference type="PROSITE" id="PS50975">
    <property type="entry name" value="ATP_GRASP"/>
    <property type="match status" value="1"/>
</dbReference>
<evidence type="ECO:0000256" key="3">
    <source>
        <dbReference type="HAMAP-Rule" id="MF_01928"/>
    </source>
</evidence>
<dbReference type="PANTHER" id="PTHR11609">
    <property type="entry name" value="PURINE BIOSYNTHESIS PROTEIN 6/7, PUR6/7"/>
    <property type="match status" value="1"/>
</dbReference>
<feature type="binding site" evidence="3">
    <location>
        <position position="221"/>
    </location>
    <ligand>
        <name>ATP</name>
        <dbReference type="ChEBI" id="CHEBI:30616"/>
    </ligand>
</feature>
<name>A0ABS6G7C0_9FIRM</name>
<feature type="binding site" evidence="3">
    <location>
        <position position="113"/>
    </location>
    <ligand>
        <name>ATP</name>
        <dbReference type="ChEBI" id="CHEBI:30616"/>
    </ligand>
</feature>
<dbReference type="PANTHER" id="PTHR11609:SF5">
    <property type="entry name" value="PHOSPHORIBOSYLAMINOIMIDAZOLE CARBOXYLASE"/>
    <property type="match status" value="1"/>
</dbReference>
<evidence type="ECO:0000313" key="7">
    <source>
        <dbReference type="Proteomes" id="UP000779508"/>
    </source>
</evidence>
<dbReference type="NCBIfam" id="NF004675">
    <property type="entry name" value="PRK06019.1-1"/>
    <property type="match status" value="1"/>
</dbReference>
<dbReference type="Pfam" id="PF22660">
    <property type="entry name" value="RS_preATP-grasp-like"/>
    <property type="match status" value="1"/>
</dbReference>
<dbReference type="RefSeq" id="WP_216419230.1">
    <property type="nucleotide sequence ID" value="NZ_JAHLQK010000007.1"/>
</dbReference>
<feature type="binding site" evidence="3">
    <location>
        <begin position="275"/>
        <end position="276"/>
    </location>
    <ligand>
        <name>ATP</name>
        <dbReference type="ChEBI" id="CHEBI:30616"/>
    </ligand>
</feature>
<dbReference type="EC" id="6.3.4.18" evidence="3 4"/>
<evidence type="ECO:0000313" key="6">
    <source>
        <dbReference type="EMBL" id="MBU5678004.1"/>
    </source>
</evidence>
<comment type="similarity">
    <text evidence="3 4">Belongs to the PurK/PurT family.</text>
</comment>
<sequence>MVLDKDINYGINRIKIGIIGGGQLGKMMILEGKKLGIQFIILDPNESCPASSIADEQIVGDYYDASKIEELAVKCHIVTYELEHINANILIELKDKGYKIEPSPSTLKMIQNKYRQKQFLKGHNIATTPFEKVNTIDDIKSYIAKEGLPVVLKSCYGGYDGKGNKLIRKVEDIEAAYKLLKVEDRELMVEKYISFTSEISVIAARSTTGEIKIYPLSENIHEDNILRTTIVPARFMDDVVSKAENLALNIMEKLDGAGVFCIEMFIDKNKEVLINEIAPRVHNSGHYTLEGCNISQFEQHLRAILGYPLATPYLIKPSVMINLLGEEGIEGKAVIQGLTSTFEKQDVYVHFYGKEYTKPLRKMGHVTLLGEGIEEILERAEIIRNTLKITSC</sequence>
<evidence type="ECO:0000256" key="1">
    <source>
        <dbReference type="ARBA" id="ARBA00022741"/>
    </source>
</evidence>
<comment type="pathway">
    <text evidence="3 4">Purine metabolism; IMP biosynthesis via de novo pathway; 5-amino-1-(5-phospho-D-ribosyl)imidazole-4-carboxylate from 5-amino-1-(5-phospho-D-ribosyl)imidazole (N5-CAIR route): step 1/2.</text>
</comment>
<keyword evidence="2 3" id="KW-0067">ATP-binding</keyword>
<proteinExistence type="inferred from homology"/>
<evidence type="ECO:0000259" key="5">
    <source>
        <dbReference type="PROSITE" id="PS50975"/>
    </source>
</evidence>
<keyword evidence="3 4" id="KW-0658">Purine biosynthesis</keyword>
<evidence type="ECO:0000256" key="2">
    <source>
        <dbReference type="ARBA" id="ARBA00022840"/>
    </source>
</evidence>
<dbReference type="InterPro" id="IPR005875">
    <property type="entry name" value="PurK"/>
</dbReference>
<comment type="caution">
    <text evidence="6">The sequence shown here is derived from an EMBL/GenBank/DDBJ whole genome shotgun (WGS) entry which is preliminary data.</text>
</comment>
<comment type="catalytic activity">
    <reaction evidence="3 4">
        <text>5-amino-1-(5-phospho-beta-D-ribosyl)imidazole + hydrogencarbonate + ATP = 5-carboxyamino-1-(5-phospho-D-ribosyl)imidazole + ADP + phosphate + 2 H(+)</text>
        <dbReference type="Rhea" id="RHEA:19317"/>
        <dbReference type="ChEBI" id="CHEBI:15378"/>
        <dbReference type="ChEBI" id="CHEBI:17544"/>
        <dbReference type="ChEBI" id="CHEBI:30616"/>
        <dbReference type="ChEBI" id="CHEBI:43474"/>
        <dbReference type="ChEBI" id="CHEBI:58730"/>
        <dbReference type="ChEBI" id="CHEBI:137981"/>
        <dbReference type="ChEBI" id="CHEBI:456216"/>
        <dbReference type="EC" id="6.3.4.18"/>
    </reaction>
</comment>
<keyword evidence="7" id="KW-1185">Reference proteome</keyword>